<evidence type="ECO:0000313" key="3">
    <source>
        <dbReference type="EMBL" id="RCX08901.1"/>
    </source>
</evidence>
<dbReference type="InterPro" id="IPR012854">
    <property type="entry name" value="Cu_amine_oxidase-like_N"/>
</dbReference>
<reference evidence="3 4" key="1">
    <citation type="submission" date="2018-07" db="EMBL/GenBank/DDBJ databases">
        <title>Genomic Encyclopedia of Type Strains, Phase IV (KMG-IV): sequencing the most valuable type-strain genomes for metagenomic binning, comparative biology and taxonomic classification.</title>
        <authorList>
            <person name="Goeker M."/>
        </authorList>
    </citation>
    <scope>NUCLEOTIDE SEQUENCE [LARGE SCALE GENOMIC DNA]</scope>
    <source>
        <strain evidence="3 4">DSM 27016</strain>
    </source>
</reference>
<dbReference type="PROSITE" id="PS51910">
    <property type="entry name" value="GH18_2"/>
    <property type="match status" value="1"/>
</dbReference>
<sequence>MKRRTRSTTRSKSKWRSRARLVVLLFLLGAGGILGYFFLPNNMEIASLDRSRLNILIEDRLISEGREPQIVNEEILLPVDTVKRHIDNNIYWDEKADKVTITTKDKLIRMKTDSLNALVNHKPVTLSLPVTKIDGAVYVPIEFLSDFYRIDIDYVKNANVIIIDYSGREKKFAAPIKKKTVIRKEMSRREPIIKKLDTEKDSPEELKLKVLEEHEKWFKVRAFDGSIGYIEKSSVELTETTPAKLPEEKEPVTAWKPEKGRINMAWDAIYKNTSISSKMKEVKGLDVLSPTFFEIEDASGTVLNKVNSGYIKWAHNKGYKVWALLSNDFKSIEDTSKLLNDTDARDNAIRQILAYSALYKLDGINIDFENVYKRDKDALTQFVREITPLLHEQGLTVSVDVNVPDGSENYSLCYDRKALAEIVDYVMLMAYDQHWSTSPKAGSVSQITWVESKLEKTLTEVPAEKLILGVPFYTRLWKEEKGAGGKIKVSSSNGLFMAAAKKNIDENKAKVSWEEESGQFYAEYVKNDIRHRLWLEDENSINLRASLVLKYNLAGTSVWSKDADATGAWEVLRKNLKDVSDYQEWLEKNKDKEYSYK</sequence>
<dbReference type="PANTHER" id="PTHR46066:SF2">
    <property type="entry name" value="CHITINASE DOMAIN-CONTAINING PROTEIN 1"/>
    <property type="match status" value="1"/>
</dbReference>
<dbReference type="SUPFAM" id="SSF55383">
    <property type="entry name" value="Copper amine oxidase, domain N"/>
    <property type="match status" value="1"/>
</dbReference>
<evidence type="ECO:0000259" key="2">
    <source>
        <dbReference type="PROSITE" id="PS51910"/>
    </source>
</evidence>
<dbReference type="InterPro" id="IPR017853">
    <property type="entry name" value="GH"/>
</dbReference>
<feature type="transmembrane region" description="Helical" evidence="1">
    <location>
        <begin position="21"/>
        <end position="39"/>
    </location>
</feature>
<evidence type="ECO:0000256" key="1">
    <source>
        <dbReference type="SAM" id="Phobius"/>
    </source>
</evidence>
<keyword evidence="1" id="KW-1133">Transmembrane helix</keyword>
<dbReference type="InterPro" id="IPR036582">
    <property type="entry name" value="Mao_N_sf"/>
</dbReference>
<name>A0A369AIA8_9FIRM</name>
<accession>A0A369AIA8</accession>
<dbReference type="RefSeq" id="WP_242987753.1">
    <property type="nucleotide sequence ID" value="NZ_QPJT01000040.1"/>
</dbReference>
<dbReference type="PANTHER" id="PTHR46066">
    <property type="entry name" value="CHITINASE DOMAIN-CONTAINING PROTEIN 1 FAMILY MEMBER"/>
    <property type="match status" value="1"/>
</dbReference>
<organism evidence="3 4">
    <name type="scientific">Anaerobacterium chartisolvens</name>
    <dbReference type="NCBI Taxonomy" id="1297424"/>
    <lineage>
        <taxon>Bacteria</taxon>
        <taxon>Bacillati</taxon>
        <taxon>Bacillota</taxon>
        <taxon>Clostridia</taxon>
        <taxon>Eubacteriales</taxon>
        <taxon>Oscillospiraceae</taxon>
        <taxon>Anaerobacterium</taxon>
    </lineage>
</organism>
<dbReference type="GO" id="GO:0005975">
    <property type="term" value="P:carbohydrate metabolic process"/>
    <property type="evidence" value="ECO:0007669"/>
    <property type="project" value="InterPro"/>
</dbReference>
<dbReference type="Gene3D" id="3.10.50.10">
    <property type="match status" value="1"/>
</dbReference>
<dbReference type="EMBL" id="QPJT01000040">
    <property type="protein sequence ID" value="RCX08901.1"/>
    <property type="molecule type" value="Genomic_DNA"/>
</dbReference>
<keyword evidence="1" id="KW-0812">Transmembrane</keyword>
<dbReference type="GO" id="GO:0008061">
    <property type="term" value="F:chitin binding"/>
    <property type="evidence" value="ECO:0007669"/>
    <property type="project" value="InterPro"/>
</dbReference>
<dbReference type="Gene3D" id="3.20.20.80">
    <property type="entry name" value="Glycosidases"/>
    <property type="match status" value="1"/>
</dbReference>
<dbReference type="AlphaFoldDB" id="A0A369AIA8"/>
<dbReference type="SUPFAM" id="SSF51445">
    <property type="entry name" value="(Trans)glycosidases"/>
    <property type="match status" value="1"/>
</dbReference>
<protein>
    <submittedName>
        <fullName evidence="3">Copper amine oxidase-like protein</fullName>
    </submittedName>
</protein>
<proteinExistence type="predicted"/>
<dbReference type="Pfam" id="PF07833">
    <property type="entry name" value="Cu_amine_oxidN1"/>
    <property type="match status" value="1"/>
</dbReference>
<dbReference type="Pfam" id="PF00704">
    <property type="entry name" value="Glyco_hydro_18"/>
    <property type="match status" value="1"/>
</dbReference>
<dbReference type="Proteomes" id="UP000253034">
    <property type="component" value="Unassembled WGS sequence"/>
</dbReference>
<dbReference type="InterPro" id="IPR029070">
    <property type="entry name" value="Chitinase_insertion_sf"/>
</dbReference>
<dbReference type="Gene3D" id="3.30.457.10">
    <property type="entry name" value="Copper amine oxidase-like, N-terminal domain"/>
    <property type="match status" value="1"/>
</dbReference>
<feature type="domain" description="GH18" evidence="2">
    <location>
        <begin position="260"/>
        <end position="579"/>
    </location>
</feature>
<dbReference type="SMART" id="SM00636">
    <property type="entry name" value="Glyco_18"/>
    <property type="match status" value="1"/>
</dbReference>
<evidence type="ECO:0000313" key="4">
    <source>
        <dbReference type="Proteomes" id="UP000253034"/>
    </source>
</evidence>
<dbReference type="InterPro" id="IPR011583">
    <property type="entry name" value="Chitinase_II/V-like_cat"/>
</dbReference>
<keyword evidence="1" id="KW-0472">Membrane</keyword>
<keyword evidence="4" id="KW-1185">Reference proteome</keyword>
<dbReference type="InterPro" id="IPR001223">
    <property type="entry name" value="Glyco_hydro18_cat"/>
</dbReference>
<comment type="caution">
    <text evidence="3">The sequence shown here is derived from an EMBL/GenBank/DDBJ whole genome shotgun (WGS) entry which is preliminary data.</text>
</comment>
<gene>
    <name evidence="3" type="ORF">DFR58_14012</name>
</gene>